<dbReference type="PANTHER" id="PTHR43228">
    <property type="entry name" value="TWO-COMPONENT RESPONSE REGULATOR"/>
    <property type="match status" value="1"/>
</dbReference>
<dbReference type="PANTHER" id="PTHR43228:SF1">
    <property type="entry name" value="TWO-COMPONENT RESPONSE REGULATOR ARR22"/>
    <property type="match status" value="1"/>
</dbReference>
<dbReference type="Pfam" id="PF00072">
    <property type="entry name" value="Response_reg"/>
    <property type="match status" value="1"/>
</dbReference>
<dbReference type="InterPro" id="IPR001789">
    <property type="entry name" value="Sig_transdc_resp-reg_receiver"/>
</dbReference>
<keyword evidence="2" id="KW-0175">Coiled coil</keyword>
<dbReference type="SMART" id="SM00448">
    <property type="entry name" value="REC"/>
    <property type="match status" value="1"/>
</dbReference>
<sequence length="340" mass="39222">MKCDQQVHIRTKNLKEKGKEIDILVVEDDEVLLSQLVNLLKKFFNRVDIASNGIEALNRISERDYDLIITDLVMPLLDGFSLIENIRKEDSEQLILVLSGYSDNENLLQLINMGIDGFLPKPVNIDVVMEKLHKTTEIIYNRKALKHYMKMLEESHAELLQRDSELEETLNEMNQLKLEVKEQNCTEDIAKELMSAEDFAKLYIHEISYLNEEFEILEEHFNTFLLQEHKSINSESIGTIVHLLQQYCKHLEPYGEFAYLQAELCSLAGELAELSASLNIEFSISSFVLLFDHLEQLRKGVFVSQSFHDIHKLDKAFIKVLEDISNEISSSLELVDSLVS</sequence>
<evidence type="ECO:0000256" key="1">
    <source>
        <dbReference type="PROSITE-ProRule" id="PRU00169"/>
    </source>
</evidence>
<organism evidence="4 5">
    <name type="scientific">Sulfurimonas marina</name>
    <dbReference type="NCBI Taxonomy" id="2590551"/>
    <lineage>
        <taxon>Bacteria</taxon>
        <taxon>Pseudomonadati</taxon>
        <taxon>Campylobacterota</taxon>
        <taxon>Epsilonproteobacteria</taxon>
        <taxon>Campylobacterales</taxon>
        <taxon>Sulfurimonadaceae</taxon>
        <taxon>Sulfurimonas</taxon>
    </lineage>
</organism>
<dbReference type="CDD" id="cd17546">
    <property type="entry name" value="REC_hyHK_CKI1_RcsC-like"/>
    <property type="match status" value="1"/>
</dbReference>
<keyword evidence="5" id="KW-1185">Reference proteome</keyword>
<dbReference type="AlphaFoldDB" id="A0A7M3V9E2"/>
<keyword evidence="1" id="KW-0597">Phosphoprotein</keyword>
<dbReference type="PROSITE" id="PS50110">
    <property type="entry name" value="RESPONSE_REGULATORY"/>
    <property type="match status" value="1"/>
</dbReference>
<evidence type="ECO:0000259" key="3">
    <source>
        <dbReference type="PROSITE" id="PS50110"/>
    </source>
</evidence>
<evidence type="ECO:0000313" key="4">
    <source>
        <dbReference type="EMBL" id="QOP40375.1"/>
    </source>
</evidence>
<dbReference type="Proteomes" id="UP000593910">
    <property type="component" value="Chromosome"/>
</dbReference>
<dbReference type="SUPFAM" id="SSF52172">
    <property type="entry name" value="CheY-like"/>
    <property type="match status" value="1"/>
</dbReference>
<feature type="modified residue" description="4-aspartylphosphate" evidence="1">
    <location>
        <position position="71"/>
    </location>
</feature>
<protein>
    <submittedName>
        <fullName evidence="4">Response regulator</fullName>
    </submittedName>
</protein>
<dbReference type="GO" id="GO:0000160">
    <property type="term" value="P:phosphorelay signal transduction system"/>
    <property type="evidence" value="ECO:0007669"/>
    <property type="project" value="InterPro"/>
</dbReference>
<reference evidence="4 5" key="1">
    <citation type="submission" date="2019-06" db="EMBL/GenBank/DDBJ databases">
        <title>Sulfurimonas gotlandica sp. nov., a chemoautotrophic and psychrotolerant epsilonproteobacterium isolated from a pelagic redoxcline, and an emended description of the genus Sulfurimonas.</title>
        <authorList>
            <person name="Wang S."/>
            <person name="Jiang L."/>
            <person name="Shao Z."/>
        </authorList>
    </citation>
    <scope>NUCLEOTIDE SEQUENCE [LARGE SCALE GENOMIC DNA]</scope>
    <source>
        <strain evidence="4 5">B2</strain>
    </source>
</reference>
<dbReference type="RefSeq" id="WP_193113803.1">
    <property type="nucleotide sequence ID" value="NZ_CP041165.1"/>
</dbReference>
<accession>A0A7M3V9E2</accession>
<feature type="coiled-coil region" evidence="2">
    <location>
        <begin position="149"/>
        <end position="186"/>
    </location>
</feature>
<dbReference type="KEGG" id="smax:FJR03_00905"/>
<proteinExistence type="predicted"/>
<dbReference type="InterPro" id="IPR052048">
    <property type="entry name" value="ST_Response_Regulator"/>
</dbReference>
<feature type="domain" description="Response regulatory" evidence="3">
    <location>
        <begin position="22"/>
        <end position="136"/>
    </location>
</feature>
<evidence type="ECO:0000313" key="5">
    <source>
        <dbReference type="Proteomes" id="UP000593910"/>
    </source>
</evidence>
<dbReference type="Gene3D" id="3.40.50.2300">
    <property type="match status" value="1"/>
</dbReference>
<evidence type="ECO:0000256" key="2">
    <source>
        <dbReference type="SAM" id="Coils"/>
    </source>
</evidence>
<gene>
    <name evidence="4" type="ORF">FJR03_00905</name>
</gene>
<dbReference type="InterPro" id="IPR011006">
    <property type="entry name" value="CheY-like_superfamily"/>
</dbReference>
<dbReference type="EMBL" id="CP041165">
    <property type="protein sequence ID" value="QOP40375.1"/>
    <property type="molecule type" value="Genomic_DNA"/>
</dbReference>
<name>A0A7M3V9E2_9BACT</name>